<evidence type="ECO:0000256" key="3">
    <source>
        <dbReference type="ARBA" id="ARBA00022448"/>
    </source>
</evidence>
<dbReference type="Pfam" id="PF12783">
    <property type="entry name" value="Sec7-like_HUS"/>
    <property type="match status" value="1"/>
</dbReference>
<keyword evidence="4" id="KW-0653">Protein transport</keyword>
<dbReference type="SUPFAM" id="SSF48371">
    <property type="entry name" value="ARM repeat"/>
    <property type="match status" value="2"/>
</dbReference>
<feature type="domain" description="Mon2/Sec7/BIG1-like HDS" evidence="5">
    <location>
        <begin position="813"/>
        <end position="889"/>
    </location>
</feature>
<dbReference type="Pfam" id="PF09324">
    <property type="entry name" value="Sec7-like_HDS"/>
    <property type="match status" value="1"/>
</dbReference>
<organism evidence="9 10">
    <name type="scientific">Molorchus minor</name>
    <dbReference type="NCBI Taxonomy" id="1323400"/>
    <lineage>
        <taxon>Eukaryota</taxon>
        <taxon>Metazoa</taxon>
        <taxon>Ecdysozoa</taxon>
        <taxon>Arthropoda</taxon>
        <taxon>Hexapoda</taxon>
        <taxon>Insecta</taxon>
        <taxon>Pterygota</taxon>
        <taxon>Neoptera</taxon>
        <taxon>Endopterygota</taxon>
        <taxon>Coleoptera</taxon>
        <taxon>Polyphaga</taxon>
        <taxon>Cucujiformia</taxon>
        <taxon>Chrysomeloidea</taxon>
        <taxon>Cerambycidae</taxon>
        <taxon>Lamiinae</taxon>
        <taxon>Monochamini</taxon>
        <taxon>Molorchus</taxon>
    </lineage>
</organism>
<feature type="domain" description="Mon2 C-terminal" evidence="7">
    <location>
        <begin position="1136"/>
        <end position="1521"/>
    </location>
</feature>
<dbReference type="InterPro" id="IPR032629">
    <property type="entry name" value="DCB_dom"/>
</dbReference>
<name>A0ABQ9IZ59_9CUCU</name>
<feature type="domain" description="Mon2/Sec7/BIG1-like dimerisation and cyclophilin-binding" evidence="8">
    <location>
        <begin position="15"/>
        <end position="156"/>
    </location>
</feature>
<feature type="domain" description="Mon2/Sec7/BIG1-like HUS" evidence="6">
    <location>
        <begin position="209"/>
        <end position="381"/>
    </location>
</feature>
<evidence type="ECO:0000259" key="8">
    <source>
        <dbReference type="Pfam" id="PF16213"/>
    </source>
</evidence>
<sequence>MSYEGGGSNIELSPAFIESLQSDFKSLAGESKKEIPPSQRKAITKLKTVQSSPQTSIYYTVNQIIYPLSQGCESKDVKLIRICLQVMQKLITHQLVDQKGALYITDTLWALMELGIEEVKILQTVTLLLTTNSIVQGDTLARTLVLCFRLHFAKKFHYNKYSWCNIFERVVAKEEQISKLENPPERPPVNFEELKAPSGTPPKGLHPCAGDAFLLFQDLVQLVNADQPYWLIGMTEMTRTFGLELLESVLTQFSMVFYKNPEFSFLLKERVCALVIKLFSPNIKYRSNVPSNVQQATPFEKPYFPISMRLLRVVSVLIQKYHGLLVTECEIFLSLIVKFLDPDKPTWQRSLALEVLHKMTIQPELLNSFCECYDLNKHTTSIFQDIVNSLGAYVQSLFVSPQLQMGSALPVTQGQPPVFLGGLPAGPGVSPQPGFLLRGVWLPIVITFPTGHLEMLDKIEPPVIPDGYGISVAYACLMEIIRSLQIMINPQQQPEGEPVVPVKENTKELNCQLINSSWCGLLAALSPLVDASTDESVTENVLKAIQTYTSLCGMLDLHTPRDAFITAICKSSLPPHYALTVLNTVTSGVNLRQGHRDIQEINSQIVVQYGESDFRQQVVAVGTPLPTSSVPAGTQQGPSMRALLSLAHCHGSILGTSWHLVLTTLQHLVWILGLKPSTGGSLKAGRPSTDTNAVITTSVMADLPVLSTMLSRLFESSQYLDDVALHHLINALCKLSQEAMELAYSNREPSLFAVAKLLETGLVNMSRIEVLWRPLTNHLLEVCHHPHIRMREWGVEAITYLVKSALHYKHAVPLRENQKLQTLLLGPLYELSSVPHGDVRQRQLECVLQILHTNGETLSHGWPLVLGIIGAVSDQHGENLIRIAFQCLQLVITDFLPVMPWRCLPLCVDTVAKFGSQTQELNISLTAVGLMWNISDYFHQNQGKLSQTLTEDNAVLPDFPGTLNMPSFDKLWMCLYARLGELCVDSRPAVRKSAGQTLFSTISAHGGLLKQPTWQAILWQVLFPLLDKVRSLSNSASSEKVDAGGNILIHHTRNTAQKQWAETQVLTLSGVARVFNTKRQLLQALGDFPRAWSILLEFIENAALSKNNEVSIAALKSFQEILFLSKNQSVDSKMVSEDKEIWTVAWKIWIKIGTEITIPLIENESHDDFYLPSQTFLTSLVQIFPNIFQHIKANFTLDDLKQLGTVLSNAVSVPVLTPLHDGVLHAVELLQKEAMQRNNSKMISEIFKLLLTFSKFTCSPPTFSKIENKQTVNKVSDWITMNYVPFGEKSVIMVVKLYEKTAELPDVINANILKEIIGSLHTPLALKYNCVSNSVWKLAANSLITILKVGLKVARSQGNQFSTMWDELATTLNDFLFPNVCTSADKGLDEMVSDEATDCQIIELLRTEVLPYSKSIPKEFIMQVVILLNKGSIHSATNVKTDGDIELTLREEFAKTCFETLLQFSLIDGGNNGLVINSDDKNNGIAGHLAVTSLLHRFQEVLKKYIEDEKLSGKCPLPSLAIQIH</sequence>
<dbReference type="PANTHER" id="PTHR10663">
    <property type="entry name" value="GUANYL-NUCLEOTIDE EXCHANGE FACTOR"/>
    <property type="match status" value="1"/>
</dbReference>
<dbReference type="InterPro" id="IPR011989">
    <property type="entry name" value="ARM-like"/>
</dbReference>
<evidence type="ECO:0000256" key="1">
    <source>
        <dbReference type="ARBA" id="ARBA00008144"/>
    </source>
</evidence>
<dbReference type="InterPro" id="IPR032817">
    <property type="entry name" value="Mon2_C"/>
</dbReference>
<dbReference type="Gene3D" id="1.25.10.10">
    <property type="entry name" value="Leucine-rich Repeat Variant"/>
    <property type="match status" value="1"/>
</dbReference>
<feature type="domain" description="Mon2 C-terminal" evidence="7">
    <location>
        <begin position="893"/>
        <end position="1125"/>
    </location>
</feature>
<protein>
    <recommendedName>
        <fullName evidence="2">Protein MON2 homolog</fullName>
    </recommendedName>
</protein>
<dbReference type="InterPro" id="IPR032691">
    <property type="entry name" value="Mon2/Sec7/BIG1-like_HUS"/>
</dbReference>
<gene>
    <name evidence="9" type="ORF">NQ317_002211</name>
</gene>
<reference evidence="9" key="1">
    <citation type="journal article" date="2023" name="Insect Mol. Biol.">
        <title>Genome sequencing provides insights into the evolution of gene families encoding plant cell wall-degrading enzymes in longhorned beetles.</title>
        <authorList>
            <person name="Shin N.R."/>
            <person name="Okamura Y."/>
            <person name="Kirsch R."/>
            <person name="Pauchet Y."/>
        </authorList>
    </citation>
    <scope>NUCLEOTIDE SEQUENCE</scope>
    <source>
        <strain evidence="9">MMC_N1</strain>
    </source>
</reference>
<dbReference type="InterPro" id="IPR016024">
    <property type="entry name" value="ARM-type_fold"/>
</dbReference>
<evidence type="ECO:0000259" key="7">
    <source>
        <dbReference type="Pfam" id="PF16206"/>
    </source>
</evidence>
<dbReference type="Pfam" id="PF16206">
    <property type="entry name" value="Mon2_C"/>
    <property type="match status" value="2"/>
</dbReference>
<evidence type="ECO:0000256" key="2">
    <source>
        <dbReference type="ARBA" id="ARBA00017134"/>
    </source>
</evidence>
<evidence type="ECO:0000259" key="5">
    <source>
        <dbReference type="Pfam" id="PF09324"/>
    </source>
</evidence>
<evidence type="ECO:0000313" key="9">
    <source>
        <dbReference type="EMBL" id="KAJ8969522.1"/>
    </source>
</evidence>
<keyword evidence="10" id="KW-1185">Reference proteome</keyword>
<proteinExistence type="inferred from homology"/>
<dbReference type="InterPro" id="IPR015403">
    <property type="entry name" value="Mon2/Sec7/BIG1-like_HDS"/>
</dbReference>
<evidence type="ECO:0000259" key="6">
    <source>
        <dbReference type="Pfam" id="PF12783"/>
    </source>
</evidence>
<comment type="similarity">
    <text evidence="1">Belongs to the MON2 family.</text>
</comment>
<accession>A0ABQ9IZ59</accession>
<comment type="caution">
    <text evidence="9">The sequence shown here is derived from an EMBL/GenBank/DDBJ whole genome shotgun (WGS) entry which is preliminary data.</text>
</comment>
<keyword evidence="3" id="KW-0813">Transport</keyword>
<evidence type="ECO:0000313" key="10">
    <source>
        <dbReference type="Proteomes" id="UP001162164"/>
    </source>
</evidence>
<evidence type="ECO:0000256" key="4">
    <source>
        <dbReference type="ARBA" id="ARBA00022927"/>
    </source>
</evidence>
<dbReference type="Pfam" id="PF16213">
    <property type="entry name" value="DCB"/>
    <property type="match status" value="1"/>
</dbReference>
<dbReference type="PANTHER" id="PTHR10663:SF333">
    <property type="entry name" value="PROTEIN MON2 HOMOLOG"/>
    <property type="match status" value="1"/>
</dbReference>
<dbReference type="Proteomes" id="UP001162164">
    <property type="component" value="Unassembled WGS sequence"/>
</dbReference>
<dbReference type="EMBL" id="JAPWTJ010001786">
    <property type="protein sequence ID" value="KAJ8969522.1"/>
    <property type="molecule type" value="Genomic_DNA"/>
</dbReference>